<keyword evidence="2" id="KW-1185">Reference proteome</keyword>
<comment type="caution">
    <text evidence="1">The sequence shown here is derived from an EMBL/GenBank/DDBJ whole genome shotgun (WGS) entry which is preliminary data.</text>
</comment>
<accession>A0A2P4XGV8</accession>
<organism evidence="1 2">
    <name type="scientific">Phytophthora palmivora</name>
    <dbReference type="NCBI Taxonomy" id="4796"/>
    <lineage>
        <taxon>Eukaryota</taxon>
        <taxon>Sar</taxon>
        <taxon>Stramenopiles</taxon>
        <taxon>Oomycota</taxon>
        <taxon>Peronosporomycetes</taxon>
        <taxon>Peronosporales</taxon>
        <taxon>Peronosporaceae</taxon>
        <taxon>Phytophthora</taxon>
    </lineage>
</organism>
<sequence length="156" mass="17775">MGKHHIGYFFFLRRSEFLKIGNPRRFYCLKTNNAFFSDDNGRRVARDLATSDASAKIYRQLRHDWLAIPYSKAPIAVDYKHKSRILDRLAEGVKVATVIEEFYPAISKAETDIKVEGQADFIQICATKAKATCKTTAGMVMQRSSQLRPRTTSCYG</sequence>
<dbReference type="Proteomes" id="UP000237271">
    <property type="component" value="Unassembled WGS sequence"/>
</dbReference>
<protein>
    <submittedName>
        <fullName evidence="1">Uncharacterized protein</fullName>
    </submittedName>
</protein>
<reference evidence="1 2" key="1">
    <citation type="journal article" date="2017" name="Genome Biol. Evol.">
        <title>Phytophthora megakarya and P. palmivora, closely related causal agents of cacao black pod rot, underwent increases in genome sizes and gene numbers by different mechanisms.</title>
        <authorList>
            <person name="Ali S.S."/>
            <person name="Shao J."/>
            <person name="Lary D.J."/>
            <person name="Kronmiller B."/>
            <person name="Shen D."/>
            <person name="Strem M.D."/>
            <person name="Amoako-Attah I."/>
            <person name="Akrofi A.Y."/>
            <person name="Begoude B.A."/>
            <person name="Ten Hoopen G.M."/>
            <person name="Coulibaly K."/>
            <person name="Kebe B.I."/>
            <person name="Melnick R.L."/>
            <person name="Guiltinan M.J."/>
            <person name="Tyler B.M."/>
            <person name="Meinhardt L.W."/>
            <person name="Bailey B.A."/>
        </authorList>
    </citation>
    <scope>NUCLEOTIDE SEQUENCE [LARGE SCALE GENOMIC DNA]</scope>
    <source>
        <strain evidence="2">sbr112.9</strain>
    </source>
</reference>
<dbReference type="AlphaFoldDB" id="A0A2P4XGV8"/>
<dbReference type="EMBL" id="NCKW01011053">
    <property type="protein sequence ID" value="POM64787.1"/>
    <property type="molecule type" value="Genomic_DNA"/>
</dbReference>
<gene>
    <name evidence="1" type="ORF">PHPALM_19648</name>
</gene>
<evidence type="ECO:0000313" key="1">
    <source>
        <dbReference type="EMBL" id="POM64787.1"/>
    </source>
</evidence>
<evidence type="ECO:0000313" key="2">
    <source>
        <dbReference type="Proteomes" id="UP000237271"/>
    </source>
</evidence>
<proteinExistence type="predicted"/>
<name>A0A2P4XGV8_9STRA</name>